<evidence type="ECO:0000259" key="2">
    <source>
        <dbReference type="Pfam" id="PF25990"/>
    </source>
</evidence>
<proteinExistence type="predicted"/>
<dbReference type="AlphaFoldDB" id="A0A5R8QD34"/>
<gene>
    <name evidence="3" type="ORF">FEZ08_05985</name>
</gene>
<reference evidence="3 4" key="1">
    <citation type="submission" date="2019-05" db="EMBL/GenBank/DDBJ databases">
        <title>Culicoidintestinum kansasii gen. nov., sp. nov. from the gastrointestinal tract of the biting midge, Culicoides sonorensis.</title>
        <authorList>
            <person name="Neupane S."/>
            <person name="Ghosh A."/>
            <person name="Gunther S."/>
            <person name="Martin K."/>
            <person name="Zurek L."/>
        </authorList>
    </citation>
    <scope>NUCLEOTIDE SEQUENCE [LARGE SCALE GENOMIC DNA]</scope>
    <source>
        <strain evidence="3 4">CS-1</strain>
    </source>
</reference>
<keyword evidence="1" id="KW-0472">Membrane</keyword>
<feature type="domain" description="YknX-like beta-barrel" evidence="2">
    <location>
        <begin position="140"/>
        <end position="224"/>
    </location>
</feature>
<evidence type="ECO:0000256" key="1">
    <source>
        <dbReference type="SAM" id="Phobius"/>
    </source>
</evidence>
<dbReference type="Proteomes" id="UP000306912">
    <property type="component" value="Unassembled WGS sequence"/>
</dbReference>
<dbReference type="EMBL" id="VBWP01000004">
    <property type="protein sequence ID" value="TLG74254.1"/>
    <property type="molecule type" value="Genomic_DNA"/>
</dbReference>
<keyword evidence="1" id="KW-1133">Transmembrane helix</keyword>
<keyword evidence="1" id="KW-0812">Transmembrane</keyword>
<dbReference type="GO" id="GO:0015562">
    <property type="term" value="F:efflux transmembrane transporter activity"/>
    <property type="evidence" value="ECO:0007669"/>
    <property type="project" value="TreeGrafter"/>
</dbReference>
<dbReference type="OrthoDB" id="85226at2"/>
<organism evidence="3 4">
    <name type="scientific">Culicoidibacter larvae</name>
    <dbReference type="NCBI Taxonomy" id="2579976"/>
    <lineage>
        <taxon>Bacteria</taxon>
        <taxon>Bacillati</taxon>
        <taxon>Bacillota</taxon>
        <taxon>Culicoidibacteria</taxon>
        <taxon>Culicoidibacterales</taxon>
        <taxon>Culicoidibacteraceae</taxon>
        <taxon>Culicoidibacter</taxon>
    </lineage>
</organism>
<dbReference type="Gene3D" id="2.40.420.20">
    <property type="match status" value="1"/>
</dbReference>
<keyword evidence="4" id="KW-1185">Reference proteome</keyword>
<name>A0A5R8QD34_9FIRM</name>
<dbReference type="PANTHER" id="PTHR30469">
    <property type="entry name" value="MULTIDRUG RESISTANCE PROTEIN MDTA"/>
    <property type="match status" value="1"/>
</dbReference>
<dbReference type="RefSeq" id="WP_138190806.1">
    <property type="nucleotide sequence ID" value="NZ_VBWP01000004.1"/>
</dbReference>
<dbReference type="InterPro" id="IPR058636">
    <property type="entry name" value="Beta-barrel_YknX"/>
</dbReference>
<evidence type="ECO:0000313" key="3">
    <source>
        <dbReference type="EMBL" id="TLG74254.1"/>
    </source>
</evidence>
<evidence type="ECO:0000313" key="4">
    <source>
        <dbReference type="Proteomes" id="UP000306912"/>
    </source>
</evidence>
<comment type="caution">
    <text evidence="3">The sequence shown here is derived from an EMBL/GenBank/DDBJ whole genome shotgun (WGS) entry which is preliminary data.</text>
</comment>
<accession>A0A5R8QD34</accession>
<feature type="transmembrane region" description="Helical" evidence="1">
    <location>
        <begin position="7"/>
        <end position="27"/>
    </location>
</feature>
<dbReference type="GO" id="GO:1990281">
    <property type="term" value="C:efflux pump complex"/>
    <property type="evidence" value="ECO:0007669"/>
    <property type="project" value="TreeGrafter"/>
</dbReference>
<protein>
    <recommendedName>
        <fullName evidence="2">YknX-like beta-barrel domain-containing protein</fullName>
    </recommendedName>
</protein>
<dbReference type="Pfam" id="PF25990">
    <property type="entry name" value="Beta-barrel_YknX"/>
    <property type="match status" value="1"/>
</dbReference>
<sequence>MKSKGIIIGVVAIAFIAFAGIIAYFAMQGGVATSGVPTVATTTVVKQTNGITVSGTVESKETYSLYNPGTKGDVVKALVGVGDIVSKDDKLIEFDYGYLYAEEDGRILDINLDASSSSALTATTTATPSAMVTMGSKEYVILADVTEYDLANIPDSPKVSYVVRNNDLDKKYAAHLDRLPQMPQTPSAASATASSQITNYTLKVFLDDQPENILRDGYHVNVSITGENSESLTLASSAVINQDGVLSVFVVKDTNGVKTLEKRTIEATLKESNYIITSGLDGNEVIVNNPAADLTEGMEVNVQ</sequence>
<dbReference type="FunCoup" id="A0A5R8QD34">
    <property type="interactions" value="88"/>
</dbReference>
<dbReference type="InParanoid" id="A0A5R8QD34"/>